<dbReference type="KEGG" id="abac:LuPra_03080"/>
<dbReference type="Proteomes" id="UP000076079">
    <property type="component" value="Chromosome"/>
</dbReference>
<keyword evidence="4" id="KW-1185">Reference proteome</keyword>
<gene>
    <name evidence="3" type="ORF">LuPra_03080</name>
</gene>
<dbReference type="STRING" id="1855912.LuPra_03080"/>
<reference evidence="3 4" key="1">
    <citation type="journal article" date="2016" name="Genome Announc.">
        <title>First Complete Genome Sequence of a Subdivision 6 Acidobacterium Strain.</title>
        <authorList>
            <person name="Huang S."/>
            <person name="Vieira S."/>
            <person name="Bunk B."/>
            <person name="Riedel T."/>
            <person name="Sproer C."/>
            <person name="Overmann J."/>
        </authorList>
    </citation>
    <scope>NUCLEOTIDE SEQUENCE [LARGE SCALE GENOMIC DNA]</scope>
    <source>
        <strain evidence="4">DSM 100886 HEG_-6_39</strain>
    </source>
</reference>
<evidence type="ECO:0000313" key="4">
    <source>
        <dbReference type="Proteomes" id="UP000076079"/>
    </source>
</evidence>
<organism evidence="3 4">
    <name type="scientific">Luteitalea pratensis</name>
    <dbReference type="NCBI Taxonomy" id="1855912"/>
    <lineage>
        <taxon>Bacteria</taxon>
        <taxon>Pseudomonadati</taxon>
        <taxon>Acidobacteriota</taxon>
        <taxon>Vicinamibacteria</taxon>
        <taxon>Vicinamibacterales</taxon>
        <taxon>Vicinamibacteraceae</taxon>
        <taxon>Luteitalea</taxon>
    </lineage>
</organism>
<dbReference type="EMBL" id="CP015136">
    <property type="protein sequence ID" value="AMY09854.1"/>
    <property type="molecule type" value="Genomic_DNA"/>
</dbReference>
<reference evidence="4" key="2">
    <citation type="submission" date="2016-04" db="EMBL/GenBank/DDBJ databases">
        <title>First Complete Genome Sequence of a Subdivision 6 Acidobacterium.</title>
        <authorList>
            <person name="Huang S."/>
            <person name="Vieira S."/>
            <person name="Bunk B."/>
            <person name="Riedel T."/>
            <person name="Sproeer C."/>
            <person name="Overmann J."/>
        </authorList>
    </citation>
    <scope>NUCLEOTIDE SEQUENCE [LARGE SCALE GENOMIC DNA]</scope>
    <source>
        <strain evidence="4">DSM 100886 HEG_-6_39</strain>
    </source>
</reference>
<dbReference type="RefSeq" id="WP_110171563.1">
    <property type="nucleotide sequence ID" value="NZ_CP015136.1"/>
</dbReference>
<name>A0A143PPV1_LUTPR</name>
<dbReference type="AlphaFoldDB" id="A0A143PPV1"/>
<feature type="signal peptide" evidence="2">
    <location>
        <begin position="1"/>
        <end position="20"/>
    </location>
</feature>
<sequence length="80" mass="8159" precursor="true">MTRFAAGLLASLLLTSPALAQQAAPASAPPIQPVPLTDGGQLGPDAFAAPRTSPVPMPSFASLFTDLGQDSVTCRRARTP</sequence>
<accession>A0A143PPV1</accession>
<proteinExistence type="predicted"/>
<evidence type="ECO:0000313" key="3">
    <source>
        <dbReference type="EMBL" id="AMY09854.1"/>
    </source>
</evidence>
<evidence type="ECO:0000256" key="1">
    <source>
        <dbReference type="SAM" id="MobiDB-lite"/>
    </source>
</evidence>
<feature type="region of interest" description="Disordered" evidence="1">
    <location>
        <begin position="22"/>
        <end position="53"/>
    </location>
</feature>
<keyword evidence="2" id="KW-0732">Signal</keyword>
<evidence type="ECO:0000256" key="2">
    <source>
        <dbReference type="SAM" id="SignalP"/>
    </source>
</evidence>
<protein>
    <submittedName>
        <fullName evidence="3">Uncharacterized protein</fullName>
    </submittedName>
</protein>
<feature type="chain" id="PRO_5007511785" evidence="2">
    <location>
        <begin position="21"/>
        <end position="80"/>
    </location>
</feature>